<gene>
    <name evidence="2" type="ordered locus">MTR_3g465780</name>
</gene>
<keyword evidence="1" id="KW-0812">Transmembrane</keyword>
<sequence length="162" mass="17847">MKKMDTGRCYIRGSMYIKDDFDDVKRSSFLQETIVSMALVGGAIIRAATVVMTAAPDAYILILGRLLVGIGVGVTSVTAPGFGIFKSLEGERNFDTVRFLKQVDEQTAARYENAHDILKNDTPTAVPKAMFGLMESDGMEWSGMEPCSIVWFCKKGMEWNGV</sequence>
<name>A0A072UXX0_MEDTR</name>
<reference evidence="2 4" key="1">
    <citation type="journal article" date="2011" name="Nature">
        <title>The Medicago genome provides insight into the evolution of rhizobial symbioses.</title>
        <authorList>
            <person name="Young N.D."/>
            <person name="Debelle F."/>
            <person name="Oldroyd G.E."/>
            <person name="Geurts R."/>
            <person name="Cannon S.B."/>
            <person name="Udvardi M.K."/>
            <person name="Benedito V.A."/>
            <person name="Mayer K.F."/>
            <person name="Gouzy J."/>
            <person name="Schoof H."/>
            <person name="Van de Peer Y."/>
            <person name="Proost S."/>
            <person name="Cook D.R."/>
            <person name="Meyers B.C."/>
            <person name="Spannagl M."/>
            <person name="Cheung F."/>
            <person name="De Mita S."/>
            <person name="Krishnakumar V."/>
            <person name="Gundlach H."/>
            <person name="Zhou S."/>
            <person name="Mudge J."/>
            <person name="Bharti A.K."/>
            <person name="Murray J.D."/>
            <person name="Naoumkina M.A."/>
            <person name="Rosen B."/>
            <person name="Silverstein K.A."/>
            <person name="Tang H."/>
            <person name="Rombauts S."/>
            <person name="Zhao P.X."/>
            <person name="Zhou P."/>
            <person name="Barbe V."/>
            <person name="Bardou P."/>
            <person name="Bechner M."/>
            <person name="Bellec A."/>
            <person name="Berger A."/>
            <person name="Berges H."/>
            <person name="Bidwell S."/>
            <person name="Bisseling T."/>
            <person name="Choisne N."/>
            <person name="Couloux A."/>
            <person name="Denny R."/>
            <person name="Deshpande S."/>
            <person name="Dai X."/>
            <person name="Doyle J.J."/>
            <person name="Dudez A.M."/>
            <person name="Farmer A.D."/>
            <person name="Fouteau S."/>
            <person name="Franken C."/>
            <person name="Gibelin C."/>
            <person name="Gish J."/>
            <person name="Goldstein S."/>
            <person name="Gonzalez A.J."/>
            <person name="Green P.J."/>
            <person name="Hallab A."/>
            <person name="Hartog M."/>
            <person name="Hua A."/>
            <person name="Humphray S.J."/>
            <person name="Jeong D.H."/>
            <person name="Jing Y."/>
            <person name="Jocker A."/>
            <person name="Kenton S.M."/>
            <person name="Kim D.J."/>
            <person name="Klee K."/>
            <person name="Lai H."/>
            <person name="Lang C."/>
            <person name="Lin S."/>
            <person name="Macmil S.L."/>
            <person name="Magdelenat G."/>
            <person name="Matthews L."/>
            <person name="McCorrison J."/>
            <person name="Monaghan E.L."/>
            <person name="Mun J.H."/>
            <person name="Najar F.Z."/>
            <person name="Nicholson C."/>
            <person name="Noirot C."/>
            <person name="O'Bleness M."/>
            <person name="Paule C.R."/>
            <person name="Poulain J."/>
            <person name="Prion F."/>
            <person name="Qin B."/>
            <person name="Qu C."/>
            <person name="Retzel E.F."/>
            <person name="Riddle C."/>
            <person name="Sallet E."/>
            <person name="Samain S."/>
            <person name="Samson N."/>
            <person name="Sanders I."/>
            <person name="Saurat O."/>
            <person name="Scarpelli C."/>
            <person name="Schiex T."/>
            <person name="Segurens B."/>
            <person name="Severin A.J."/>
            <person name="Sherrier D.J."/>
            <person name="Shi R."/>
            <person name="Sims S."/>
            <person name="Singer S.R."/>
            <person name="Sinharoy S."/>
            <person name="Sterck L."/>
            <person name="Viollet A."/>
            <person name="Wang B.B."/>
            <person name="Wang K."/>
            <person name="Wang M."/>
            <person name="Wang X."/>
            <person name="Warfsmann J."/>
            <person name="Weissenbach J."/>
            <person name="White D.D."/>
            <person name="White J.D."/>
            <person name="Wiley G.B."/>
            <person name="Wincker P."/>
            <person name="Xing Y."/>
            <person name="Yang L."/>
            <person name="Yao Z."/>
            <person name="Ying F."/>
            <person name="Zhai J."/>
            <person name="Zhou L."/>
            <person name="Zuber A."/>
            <person name="Denarie J."/>
            <person name="Dixon R.A."/>
            <person name="May G.D."/>
            <person name="Schwartz D.C."/>
            <person name="Rogers J."/>
            <person name="Quetier F."/>
            <person name="Town C.D."/>
            <person name="Roe B.A."/>
        </authorList>
    </citation>
    <scope>NUCLEOTIDE SEQUENCE [LARGE SCALE GENOMIC DNA]</scope>
    <source>
        <strain evidence="2">A17</strain>
        <strain evidence="3 4">cv. Jemalong A17</strain>
    </source>
</reference>
<evidence type="ECO:0000313" key="2">
    <source>
        <dbReference type="EMBL" id="KEH34392.1"/>
    </source>
</evidence>
<dbReference type="EnsemblPlants" id="KEH34392">
    <property type="protein sequence ID" value="KEH34392"/>
    <property type="gene ID" value="MTR_3g465780"/>
</dbReference>
<keyword evidence="1" id="KW-1133">Transmembrane helix</keyword>
<protein>
    <submittedName>
        <fullName evidence="2">MFS transporter</fullName>
    </submittedName>
</protein>
<dbReference type="EMBL" id="CM001219">
    <property type="protein sequence ID" value="KEH34392.1"/>
    <property type="molecule type" value="Genomic_DNA"/>
</dbReference>
<dbReference type="AlphaFoldDB" id="A0A072UXX0"/>
<reference evidence="2 4" key="2">
    <citation type="journal article" date="2014" name="BMC Genomics">
        <title>An improved genome release (version Mt4.0) for the model legume Medicago truncatula.</title>
        <authorList>
            <person name="Tang H."/>
            <person name="Krishnakumar V."/>
            <person name="Bidwell S."/>
            <person name="Rosen B."/>
            <person name="Chan A."/>
            <person name="Zhou S."/>
            <person name="Gentzbittel L."/>
            <person name="Childs K.L."/>
            <person name="Yandell M."/>
            <person name="Gundlach H."/>
            <person name="Mayer K.F."/>
            <person name="Schwartz D.C."/>
            <person name="Town C.D."/>
        </authorList>
    </citation>
    <scope>GENOME REANNOTATION</scope>
    <source>
        <strain evidence="2">A17</strain>
        <strain evidence="3 4">cv. Jemalong A17</strain>
    </source>
</reference>
<organism evidence="2 4">
    <name type="scientific">Medicago truncatula</name>
    <name type="common">Barrel medic</name>
    <name type="synonym">Medicago tribuloides</name>
    <dbReference type="NCBI Taxonomy" id="3880"/>
    <lineage>
        <taxon>Eukaryota</taxon>
        <taxon>Viridiplantae</taxon>
        <taxon>Streptophyta</taxon>
        <taxon>Embryophyta</taxon>
        <taxon>Tracheophyta</taxon>
        <taxon>Spermatophyta</taxon>
        <taxon>Magnoliopsida</taxon>
        <taxon>eudicotyledons</taxon>
        <taxon>Gunneridae</taxon>
        <taxon>Pentapetalae</taxon>
        <taxon>rosids</taxon>
        <taxon>fabids</taxon>
        <taxon>Fabales</taxon>
        <taxon>Fabaceae</taxon>
        <taxon>Papilionoideae</taxon>
        <taxon>50 kb inversion clade</taxon>
        <taxon>NPAAA clade</taxon>
        <taxon>Hologalegina</taxon>
        <taxon>IRL clade</taxon>
        <taxon>Trifolieae</taxon>
        <taxon>Medicago</taxon>
    </lineage>
</organism>
<feature type="transmembrane region" description="Helical" evidence="1">
    <location>
        <begin position="58"/>
        <end position="85"/>
    </location>
</feature>
<feature type="transmembrane region" description="Helical" evidence="1">
    <location>
        <begin position="34"/>
        <end position="52"/>
    </location>
</feature>
<evidence type="ECO:0000256" key="1">
    <source>
        <dbReference type="SAM" id="Phobius"/>
    </source>
</evidence>
<accession>A0A072UXX0</accession>
<proteinExistence type="predicted"/>
<evidence type="ECO:0000313" key="3">
    <source>
        <dbReference type="EnsemblPlants" id="KEH34392"/>
    </source>
</evidence>
<dbReference type="STRING" id="3880.A0A072UXX0"/>
<keyword evidence="1" id="KW-0472">Membrane</keyword>
<keyword evidence="4" id="KW-1185">Reference proteome</keyword>
<dbReference type="Proteomes" id="UP000002051">
    <property type="component" value="Chromosome 3"/>
</dbReference>
<evidence type="ECO:0000313" key="4">
    <source>
        <dbReference type="Proteomes" id="UP000002051"/>
    </source>
</evidence>
<dbReference type="HOGENOM" id="CLU_1637899_0_0_1"/>
<reference evidence="3" key="3">
    <citation type="submission" date="2015-04" db="UniProtKB">
        <authorList>
            <consortium name="EnsemblPlants"/>
        </authorList>
    </citation>
    <scope>IDENTIFICATION</scope>
    <source>
        <strain evidence="3">cv. Jemalong A17</strain>
    </source>
</reference>